<dbReference type="AlphaFoldDB" id="A0A6J6GNJ7"/>
<proteinExistence type="predicted"/>
<evidence type="ECO:0000313" key="1">
    <source>
        <dbReference type="EMBL" id="CAB4602796.1"/>
    </source>
</evidence>
<name>A0A6J6GNJ7_9ZZZZ</name>
<gene>
    <name evidence="1" type="ORF">UFOPK1852_00189</name>
</gene>
<dbReference type="EMBL" id="CAEZUS010000016">
    <property type="protein sequence ID" value="CAB4602796.1"/>
    <property type="molecule type" value="Genomic_DNA"/>
</dbReference>
<reference evidence="1" key="1">
    <citation type="submission" date="2020-05" db="EMBL/GenBank/DDBJ databases">
        <authorList>
            <person name="Chiriac C."/>
            <person name="Salcher M."/>
            <person name="Ghai R."/>
            <person name="Kavagutti S V."/>
        </authorList>
    </citation>
    <scope>NUCLEOTIDE SEQUENCE</scope>
</reference>
<organism evidence="1">
    <name type="scientific">freshwater metagenome</name>
    <dbReference type="NCBI Taxonomy" id="449393"/>
    <lineage>
        <taxon>unclassified sequences</taxon>
        <taxon>metagenomes</taxon>
        <taxon>ecological metagenomes</taxon>
    </lineage>
</organism>
<accession>A0A6J6GNJ7</accession>
<protein>
    <submittedName>
        <fullName evidence="1">Unannotated protein</fullName>
    </submittedName>
</protein>
<sequence>MNYPLGVKRILIILSVVFLAMVIIPGARAGSAVTPGSKCTESGLQIIYKSKIFTCVKTGSKLVWDKGKQYPPVNSSPSPTVISAPTPTQSEAAKVKADAKLCKPAAQAALRAKYTRLNEYWEFFEKYYPILEQMNMYVRNGSGDSEIQVKTSEFEEALRPWPSTGQYRNVPVRIYRAVLDGRLTQNQKLWNLTTSILMLDYKSASAGCRKVVGPPVAQTISSTG</sequence>